<dbReference type="EMBL" id="LXWW01000289">
    <property type="protein sequence ID" value="OAO14046.1"/>
    <property type="molecule type" value="Genomic_DNA"/>
</dbReference>
<evidence type="ECO:0000313" key="2">
    <source>
        <dbReference type="Proteomes" id="UP000078348"/>
    </source>
</evidence>
<protein>
    <recommendedName>
        <fullName evidence="3">COMM domain-containing protein</fullName>
    </recommendedName>
</protein>
<comment type="caution">
    <text evidence="1">The sequence shown here is derived from an EMBL/GenBank/DDBJ whole genome shotgun (WGS) entry which is preliminary data.</text>
</comment>
<evidence type="ECO:0000313" key="1">
    <source>
        <dbReference type="EMBL" id="OAO14046.1"/>
    </source>
</evidence>
<dbReference type="Pfam" id="PF21672">
    <property type="entry name" value="COMM_HN"/>
    <property type="match status" value="1"/>
</dbReference>
<dbReference type="PANTHER" id="PTHR16231">
    <property type="entry name" value="COMM DOMAIN-CONTAINING PROTEIN 4-8 FAMILY MEMBER"/>
    <property type="match status" value="1"/>
</dbReference>
<name>A0A196SCJ5_BLAHN</name>
<dbReference type="AlphaFoldDB" id="A0A196SCJ5"/>
<proteinExistence type="predicted"/>
<dbReference type="PANTHER" id="PTHR16231:SF4">
    <property type="entry name" value="COMM DOMAIN-CONTAINING PROTEIN 4"/>
    <property type="match status" value="1"/>
</dbReference>
<dbReference type="InterPro" id="IPR047155">
    <property type="entry name" value="COMMD4/6/7/8"/>
</dbReference>
<dbReference type="OrthoDB" id="284322at2759"/>
<dbReference type="STRING" id="478820.A0A196SCJ5"/>
<accession>A0A196SCJ5</accession>
<organism evidence="1 2">
    <name type="scientific">Blastocystis sp. subtype 1 (strain ATCC 50177 / NandII)</name>
    <dbReference type="NCBI Taxonomy" id="478820"/>
    <lineage>
        <taxon>Eukaryota</taxon>
        <taxon>Sar</taxon>
        <taxon>Stramenopiles</taxon>
        <taxon>Bigyra</taxon>
        <taxon>Opalozoa</taxon>
        <taxon>Opalinata</taxon>
        <taxon>Blastocystidae</taxon>
        <taxon>Blastocystis</taxon>
    </lineage>
</organism>
<reference evidence="1 2" key="1">
    <citation type="submission" date="2016-05" db="EMBL/GenBank/DDBJ databases">
        <title>Nuclear genome of Blastocystis sp. subtype 1 NandII.</title>
        <authorList>
            <person name="Gentekaki E."/>
            <person name="Curtis B."/>
            <person name="Stairs C."/>
            <person name="Eme L."/>
            <person name="Herman E."/>
            <person name="Klimes V."/>
            <person name="Arias M.C."/>
            <person name="Elias M."/>
            <person name="Hilliou F."/>
            <person name="Klute M."/>
            <person name="Malik S.-B."/>
            <person name="Pightling A."/>
            <person name="Rachubinski R."/>
            <person name="Salas D."/>
            <person name="Schlacht A."/>
            <person name="Suga H."/>
            <person name="Archibald J."/>
            <person name="Ball S.G."/>
            <person name="Clark G."/>
            <person name="Dacks J."/>
            <person name="Van Der Giezen M."/>
            <person name="Tsaousis A."/>
            <person name="Roger A."/>
        </authorList>
    </citation>
    <scope>NUCLEOTIDE SEQUENCE [LARGE SCALE GENOMIC DNA]</scope>
    <source>
        <strain evidence="2">ATCC 50177 / NandII</strain>
    </source>
</reference>
<dbReference type="Proteomes" id="UP000078348">
    <property type="component" value="Unassembled WGS sequence"/>
</dbReference>
<gene>
    <name evidence="1" type="ORF">AV274_4224</name>
</gene>
<keyword evidence="2" id="KW-1185">Reference proteome</keyword>
<sequence>MKLKIYNDQEAPQWLAANVIRMSRFSEKSIKALTEAVIDSMITGTLKYSMIKQCVSCREQIGEVKAVLGSLHTILKQTVKYNLTEVMLSGDLQVLGLPYSYQLSVCRPYSDHKLELQRVLSSKMISREPVFDWDIQSFVDDDGRAAVSPSPHSQLVDNCVSIHIQSASLLEIQDGAERQRRSYDFVLSERMYYALSSELRKVDGLMSLYSTPK</sequence>
<evidence type="ECO:0008006" key="3">
    <source>
        <dbReference type="Google" id="ProtNLM"/>
    </source>
</evidence>